<dbReference type="InterPro" id="IPR017850">
    <property type="entry name" value="Alkaline_phosphatase_core_sf"/>
</dbReference>
<evidence type="ECO:0000313" key="2">
    <source>
        <dbReference type="EMBL" id="MCD1295886.1"/>
    </source>
</evidence>
<proteinExistence type="predicted"/>
<dbReference type="AlphaFoldDB" id="A0AAP2W8B4"/>
<dbReference type="Gene3D" id="3.40.720.10">
    <property type="entry name" value="Alkaline Phosphatase, subunit A"/>
    <property type="match status" value="1"/>
</dbReference>
<keyword evidence="3" id="KW-1185">Reference proteome</keyword>
<dbReference type="PANTHER" id="PTHR43751">
    <property type="entry name" value="SULFATASE"/>
    <property type="match status" value="1"/>
</dbReference>
<dbReference type="EMBL" id="PGCK01000011">
    <property type="protein sequence ID" value="MCD1295886.1"/>
    <property type="molecule type" value="Genomic_DNA"/>
</dbReference>
<dbReference type="Gene3D" id="3.30.1120.10">
    <property type="match status" value="1"/>
</dbReference>
<feature type="domain" description="Sulfatase N-terminal" evidence="1">
    <location>
        <begin position="6"/>
        <end position="336"/>
    </location>
</feature>
<dbReference type="CDD" id="cd16142">
    <property type="entry name" value="ARS_like"/>
    <property type="match status" value="1"/>
</dbReference>
<dbReference type="PANTHER" id="PTHR43751:SF2">
    <property type="entry name" value="SULFATASE N-TERMINAL DOMAIN-CONTAINING PROTEIN"/>
    <property type="match status" value="1"/>
</dbReference>
<dbReference type="Pfam" id="PF00884">
    <property type="entry name" value="Sulfatase"/>
    <property type="match status" value="1"/>
</dbReference>
<protein>
    <submittedName>
        <fullName evidence="2">Arylsulfatase</fullName>
    </submittedName>
</protein>
<evidence type="ECO:0000259" key="1">
    <source>
        <dbReference type="Pfam" id="PF00884"/>
    </source>
</evidence>
<organism evidence="2 3">
    <name type="scientific">Methanooceanicella nereidis</name>
    <dbReference type="NCBI Taxonomy" id="2052831"/>
    <lineage>
        <taxon>Archaea</taxon>
        <taxon>Methanobacteriati</taxon>
        <taxon>Methanobacteriota</taxon>
        <taxon>Stenosarchaea group</taxon>
        <taxon>Methanomicrobia</taxon>
        <taxon>Methanocellales</taxon>
        <taxon>Methanocellaceae</taxon>
        <taxon>Methanooceanicella</taxon>
    </lineage>
</organism>
<dbReference type="InterPro" id="IPR000917">
    <property type="entry name" value="Sulfatase_N"/>
</dbReference>
<evidence type="ECO:0000313" key="3">
    <source>
        <dbReference type="Proteomes" id="UP001320159"/>
    </source>
</evidence>
<reference evidence="2 3" key="1">
    <citation type="submission" date="2017-11" db="EMBL/GenBank/DDBJ databases">
        <title>Isolation and Characterization of Family Methanocellaceae Species from Potential Methane Hydrate Area Offshore Southwestern Taiwan.</title>
        <authorList>
            <person name="Zhang W.-L."/>
            <person name="Chen W.-C."/>
            <person name="Lai M.-C."/>
            <person name="Chen S.-C."/>
        </authorList>
    </citation>
    <scope>NUCLEOTIDE SEQUENCE [LARGE SCALE GENOMIC DNA]</scope>
    <source>
        <strain evidence="2 3">CWC-04</strain>
    </source>
</reference>
<sequence length="495" mass="56678">MATKKPNILVIWGDDIGYWNISAYSKGMMGYRTPNIDRIANEGIIFTDYYGEQSCTAGRAAFITGQSVFRTGLSKVGMPGADQGIRAEDPTIAELLKPLGYATGQFGKNHFGDRDEFLPTNHGFDEFFGNLYHLNAEEEPEQRDYPPEKDFPDFKKKFGPRGVLHCYADGRIEDTGPLTKKRMETVDEEFLKAAKDFIERQHKAGKPFFVWFNTTHMHFRTHAKPKSIGQSGRWQSEYHDVMIDHDKHVGEMLDLLDKLGIANDTIVMYSTDNGPHMNTWPDAGMTPFRNEKNSNWEGAFRVPCMARWPGKIKPGTVSNDIVSHLDWLPTLLAAAGEPEIKEKLLKGHKAGNKKFKVHLDGFNMLPYLTGKEKKNPRQGFIYFSDDGDLVALRYDNWKTVFMEQRAEGTLRIWAEPFVPLRVPKIFNLRTDPFERADITSNTYYDWLLDHAFMLVPAQDMVRRFMETFKEFPPRQKAASFTIDKGLEMMKKGIGD</sequence>
<name>A0AAP2W8B4_9EURY</name>
<gene>
    <name evidence="2" type="ORF">CUJ83_12860</name>
</gene>
<comment type="caution">
    <text evidence="2">The sequence shown here is derived from an EMBL/GenBank/DDBJ whole genome shotgun (WGS) entry which is preliminary data.</text>
</comment>
<dbReference type="SUPFAM" id="SSF53649">
    <property type="entry name" value="Alkaline phosphatase-like"/>
    <property type="match status" value="1"/>
</dbReference>
<dbReference type="InterPro" id="IPR052701">
    <property type="entry name" value="GAG_Ulvan_Degrading_Sulfatases"/>
</dbReference>
<dbReference type="Proteomes" id="UP001320159">
    <property type="component" value="Unassembled WGS sequence"/>
</dbReference>
<accession>A0AAP2W8B4</accession>
<dbReference type="RefSeq" id="WP_369424349.1">
    <property type="nucleotide sequence ID" value="NZ_PGCK01000011.1"/>
</dbReference>